<dbReference type="AlphaFoldDB" id="A0A1F7WLN9"/>
<comment type="caution">
    <text evidence="2">The sequence shown here is derived from an EMBL/GenBank/DDBJ whole genome shotgun (WGS) entry which is preliminary data.</text>
</comment>
<protein>
    <recommendedName>
        <fullName evidence="4">DUF4836 family protein</fullName>
    </recommendedName>
</protein>
<dbReference type="Proteomes" id="UP000178735">
    <property type="component" value="Unassembled WGS sequence"/>
</dbReference>
<accession>A0A1F7WLN9</accession>
<dbReference type="EMBL" id="MGFH01000177">
    <property type="protein sequence ID" value="OGM03309.1"/>
    <property type="molecule type" value="Genomic_DNA"/>
</dbReference>
<proteinExistence type="predicted"/>
<feature type="chain" id="PRO_5009533488" description="DUF4836 family protein" evidence="1">
    <location>
        <begin position="25"/>
        <end position="614"/>
    </location>
</feature>
<evidence type="ECO:0000313" key="3">
    <source>
        <dbReference type="Proteomes" id="UP000178735"/>
    </source>
</evidence>
<evidence type="ECO:0000313" key="2">
    <source>
        <dbReference type="EMBL" id="OGM03309.1"/>
    </source>
</evidence>
<gene>
    <name evidence="2" type="ORF">A2008_07270</name>
</gene>
<organism evidence="2 3">
    <name type="scientific">Candidatus Wallbacteria bacterium GWC2_49_35</name>
    <dbReference type="NCBI Taxonomy" id="1817813"/>
    <lineage>
        <taxon>Bacteria</taxon>
        <taxon>Candidatus Walliibacteriota</taxon>
    </lineage>
</organism>
<evidence type="ECO:0000256" key="1">
    <source>
        <dbReference type="SAM" id="SignalP"/>
    </source>
</evidence>
<evidence type="ECO:0008006" key="4">
    <source>
        <dbReference type="Google" id="ProtNLM"/>
    </source>
</evidence>
<name>A0A1F7WLN9_9BACT</name>
<sequence>MKKFEYSIYIIFLFFIMGSGAAFAGTFETELKAASADELAAAASLLDETADISCQLNLSNAHKKLLNAMAAGLIGDPYLITAAPELKGIADNSLIRFFVKTAFESILTDISLVSFSYSVNGGNKEDKNGLNDASALLVFTFGGVETADKIFETKKDLLEMIYFEQGRTSEIKVIEDDRSSGYDVSYAEIEGKICGLALVKFDRHLVLLYRGVPSPEKFSAMAQKASALVFRYSKNEKSAKFDFDKMLRGFDKANNLIFNVDLGNFDIEETSAAELIKGFFIGAKLKDDLSSLGVDSCVQFNKKAGLKSAGGKAGAPENINVKTMGALRLIFRPLKGAVSAADYLSEDISLLAEFNLNFNDEFLALTDIFVFRGILLTATGIDYKDDFLSWFDGNVFFALGGFSAFDMSAAAGGKKQEIPEAYVGLKSKNAALADKCIEKLALFISDYVTPLAIEDFNIGGIKARTVKVKGTPDYNDFEIAFGQAGGYYLIASSVEAFKKQAARGEGKPASKKLSATAHFATASGLAEGRFFNLYVDYRAVRAAFEKTIKARPEFELIVSLPLDFYSSGSAMAENGDIDSRAILTLDKDRINLMTSKFNVKNLVMYFDMLDKLLK</sequence>
<keyword evidence="1" id="KW-0732">Signal</keyword>
<feature type="signal peptide" evidence="1">
    <location>
        <begin position="1"/>
        <end position="24"/>
    </location>
</feature>
<reference evidence="2 3" key="1">
    <citation type="journal article" date="2016" name="Nat. Commun.">
        <title>Thousands of microbial genomes shed light on interconnected biogeochemical processes in an aquifer system.</title>
        <authorList>
            <person name="Anantharaman K."/>
            <person name="Brown C.T."/>
            <person name="Hug L.A."/>
            <person name="Sharon I."/>
            <person name="Castelle C.J."/>
            <person name="Probst A.J."/>
            <person name="Thomas B.C."/>
            <person name="Singh A."/>
            <person name="Wilkins M.J."/>
            <person name="Karaoz U."/>
            <person name="Brodie E.L."/>
            <person name="Williams K.H."/>
            <person name="Hubbard S.S."/>
            <person name="Banfield J.F."/>
        </authorList>
    </citation>
    <scope>NUCLEOTIDE SEQUENCE [LARGE SCALE GENOMIC DNA]</scope>
</reference>